<name>A0A2N9IJV1_FAGSY</name>
<evidence type="ECO:0000259" key="2">
    <source>
        <dbReference type="Pfam" id="PF11961"/>
    </source>
</evidence>
<dbReference type="AlphaFoldDB" id="A0A2N9IJV1"/>
<evidence type="ECO:0000256" key="1">
    <source>
        <dbReference type="SAM" id="MobiDB-lite"/>
    </source>
</evidence>
<sequence length="316" mass="35380">MGGLCSKSSSRLDGHTFAKTTSGDGDADDDRYQSSVQKKSSNLTTPQTRLVQEQEQEEVQQPIAHFETYGTTGPDDFYDGIPRYNATASLKSRSIRSKQAAVAKVSEVSSRLGRAGTAGLGKAVEVLDTLGSSMTNLNSGSGFISGTTTKGNEIGILSFEVANTIMKGSTLMQSLSKRSIRQLKEVVLPSDAVQNLVSEDMDELLRIFAADKRWILDELPNAYQSLPFCGEVVRFGNRCKDPQWHELDRYFEKISRKLTPQKQLREEADSVMQQLMTLVRSTAELYHEMHSLDQFEQDYMRKRQEEEKSLATYRGY</sequence>
<feature type="compositionally biased region" description="Polar residues" evidence="1">
    <location>
        <begin position="33"/>
        <end position="50"/>
    </location>
</feature>
<dbReference type="PANTHER" id="PTHR31730:SF2">
    <property type="entry name" value="PROTEIN PSK SIMULATOR 3"/>
    <property type="match status" value="1"/>
</dbReference>
<dbReference type="GO" id="GO:0045927">
    <property type="term" value="P:positive regulation of growth"/>
    <property type="evidence" value="ECO:0007669"/>
    <property type="project" value="InterPro"/>
</dbReference>
<reference evidence="3" key="1">
    <citation type="submission" date="2018-02" db="EMBL/GenBank/DDBJ databases">
        <authorList>
            <person name="Cohen D.B."/>
            <person name="Kent A.D."/>
        </authorList>
    </citation>
    <scope>NUCLEOTIDE SEQUENCE</scope>
</reference>
<dbReference type="PANTHER" id="PTHR31730">
    <property type="entry name" value="OS01G0873900 PROTEIN"/>
    <property type="match status" value="1"/>
</dbReference>
<dbReference type="InterPro" id="IPR045021">
    <property type="entry name" value="PSI1/2/3"/>
</dbReference>
<gene>
    <name evidence="3" type="ORF">FSB_LOCUS53839</name>
</gene>
<evidence type="ECO:0000313" key="3">
    <source>
        <dbReference type="EMBL" id="SPD25957.1"/>
    </source>
</evidence>
<feature type="region of interest" description="Disordered" evidence="1">
    <location>
        <begin position="1"/>
        <end position="57"/>
    </location>
</feature>
<protein>
    <recommendedName>
        <fullName evidence="2">DUF3475 domain-containing protein</fullName>
    </recommendedName>
</protein>
<dbReference type="InterPro" id="IPR021864">
    <property type="entry name" value="DUF3475"/>
</dbReference>
<accession>A0A2N9IJV1</accession>
<feature type="domain" description="DUF3475" evidence="2">
    <location>
        <begin position="156"/>
        <end position="212"/>
    </location>
</feature>
<proteinExistence type="predicted"/>
<organism evidence="3">
    <name type="scientific">Fagus sylvatica</name>
    <name type="common">Beechnut</name>
    <dbReference type="NCBI Taxonomy" id="28930"/>
    <lineage>
        <taxon>Eukaryota</taxon>
        <taxon>Viridiplantae</taxon>
        <taxon>Streptophyta</taxon>
        <taxon>Embryophyta</taxon>
        <taxon>Tracheophyta</taxon>
        <taxon>Spermatophyta</taxon>
        <taxon>Magnoliopsida</taxon>
        <taxon>eudicotyledons</taxon>
        <taxon>Gunneridae</taxon>
        <taxon>Pentapetalae</taxon>
        <taxon>rosids</taxon>
        <taxon>fabids</taxon>
        <taxon>Fagales</taxon>
        <taxon>Fagaceae</taxon>
        <taxon>Fagus</taxon>
    </lineage>
</organism>
<dbReference type="Pfam" id="PF11961">
    <property type="entry name" value="DUF3475"/>
    <property type="match status" value="1"/>
</dbReference>
<dbReference type="EMBL" id="OIVN01006137">
    <property type="protein sequence ID" value="SPD25957.1"/>
    <property type="molecule type" value="Genomic_DNA"/>
</dbReference>